<keyword evidence="2" id="KW-0238">DNA-binding</keyword>
<dbReference type="Gene3D" id="1.10.10.10">
    <property type="entry name" value="Winged helix-like DNA-binding domain superfamily/Winged helix DNA-binding domain"/>
    <property type="match status" value="1"/>
</dbReference>
<evidence type="ECO:0000313" key="6">
    <source>
        <dbReference type="Proteomes" id="UP000289708"/>
    </source>
</evidence>
<accession>A0A4Q0MDA5</accession>
<evidence type="ECO:0000313" key="5">
    <source>
        <dbReference type="EMBL" id="RXF70786.1"/>
    </source>
</evidence>
<protein>
    <submittedName>
        <fullName evidence="5">GntR family transcriptional regulator</fullName>
    </submittedName>
</protein>
<dbReference type="GO" id="GO:0003677">
    <property type="term" value="F:DNA binding"/>
    <property type="evidence" value="ECO:0007669"/>
    <property type="project" value="UniProtKB-KW"/>
</dbReference>
<evidence type="ECO:0000256" key="3">
    <source>
        <dbReference type="ARBA" id="ARBA00023163"/>
    </source>
</evidence>
<dbReference type="PANTHER" id="PTHR43537:SF49">
    <property type="entry name" value="TRANSCRIPTIONAL REGULATORY PROTEIN"/>
    <property type="match status" value="1"/>
</dbReference>
<dbReference type="AlphaFoldDB" id="A0A4Q0MDA5"/>
<dbReference type="InterPro" id="IPR036388">
    <property type="entry name" value="WH-like_DNA-bd_sf"/>
</dbReference>
<dbReference type="OrthoDB" id="8247358at2"/>
<dbReference type="InterPro" id="IPR036390">
    <property type="entry name" value="WH_DNA-bd_sf"/>
</dbReference>
<dbReference type="PRINTS" id="PR00035">
    <property type="entry name" value="HTHGNTR"/>
</dbReference>
<comment type="caution">
    <text evidence="5">The sequence shown here is derived from an EMBL/GenBank/DDBJ whole genome shotgun (WGS) entry which is preliminary data.</text>
</comment>
<dbReference type="Gene3D" id="1.20.120.530">
    <property type="entry name" value="GntR ligand-binding domain-like"/>
    <property type="match status" value="1"/>
</dbReference>
<dbReference type="InterPro" id="IPR000524">
    <property type="entry name" value="Tscrpt_reg_HTH_GntR"/>
</dbReference>
<gene>
    <name evidence="5" type="ORF">EK403_16520</name>
</gene>
<dbReference type="InterPro" id="IPR008920">
    <property type="entry name" value="TF_FadR/GntR_C"/>
</dbReference>
<organism evidence="5 6">
    <name type="scientific">Hansschlegelia zhihuaiae</name>
    <dbReference type="NCBI Taxonomy" id="405005"/>
    <lineage>
        <taxon>Bacteria</taxon>
        <taxon>Pseudomonadati</taxon>
        <taxon>Pseudomonadota</taxon>
        <taxon>Alphaproteobacteria</taxon>
        <taxon>Hyphomicrobiales</taxon>
        <taxon>Methylopilaceae</taxon>
        <taxon>Hansschlegelia</taxon>
    </lineage>
</organism>
<proteinExistence type="predicted"/>
<keyword evidence="1" id="KW-0805">Transcription regulation</keyword>
<dbReference type="InterPro" id="IPR011711">
    <property type="entry name" value="GntR_C"/>
</dbReference>
<dbReference type="SUPFAM" id="SSF48008">
    <property type="entry name" value="GntR ligand-binding domain-like"/>
    <property type="match status" value="1"/>
</dbReference>
<sequence length="256" mass="27870">MQTCMQVRMQMMTDAPAAVTPRYEQAYETIRGMIVEGRLRGGETISEVRLADELAISRTPVREAVRRLVGQGLVESTPRGLRVFRPKREDVAEVYFLRAAIEGALVRAAALRITAAEIEALRAIHARSLEAASRENIPDLVALNGEFHAGIAAAAGSGRAGEALRDLDPLVATYRRLSLFAPGHRKASNDEHGRLIEHLERHDGARAEALMRAHIARAGRRIVDAVLQIEPPEPGADKAARLIANLDSLDADDAAL</sequence>
<evidence type="ECO:0000259" key="4">
    <source>
        <dbReference type="PROSITE" id="PS50949"/>
    </source>
</evidence>
<feature type="domain" description="HTH gntR-type" evidence="4">
    <location>
        <begin position="20"/>
        <end position="86"/>
    </location>
</feature>
<reference evidence="5 6" key="1">
    <citation type="submission" date="2018-12" db="EMBL/GenBank/DDBJ databases">
        <title>bacterium Hansschlegelia zhihuaiae S113.</title>
        <authorList>
            <person name="He J."/>
        </authorList>
    </citation>
    <scope>NUCLEOTIDE SEQUENCE [LARGE SCALE GENOMIC DNA]</scope>
    <source>
        <strain evidence="5 6">S 113</strain>
    </source>
</reference>
<dbReference type="PROSITE" id="PS50949">
    <property type="entry name" value="HTH_GNTR"/>
    <property type="match status" value="1"/>
</dbReference>
<dbReference type="Pfam" id="PF00392">
    <property type="entry name" value="GntR"/>
    <property type="match status" value="1"/>
</dbReference>
<dbReference type="SMART" id="SM00895">
    <property type="entry name" value="FCD"/>
    <property type="match status" value="1"/>
</dbReference>
<evidence type="ECO:0000256" key="1">
    <source>
        <dbReference type="ARBA" id="ARBA00023015"/>
    </source>
</evidence>
<dbReference type="Pfam" id="PF07729">
    <property type="entry name" value="FCD"/>
    <property type="match status" value="1"/>
</dbReference>
<dbReference type="PANTHER" id="PTHR43537">
    <property type="entry name" value="TRANSCRIPTIONAL REGULATOR, GNTR FAMILY"/>
    <property type="match status" value="1"/>
</dbReference>
<name>A0A4Q0MDA5_9HYPH</name>
<keyword evidence="3" id="KW-0804">Transcription</keyword>
<dbReference type="SMART" id="SM00345">
    <property type="entry name" value="HTH_GNTR"/>
    <property type="match status" value="1"/>
</dbReference>
<dbReference type="EMBL" id="RYFI01000017">
    <property type="protein sequence ID" value="RXF70786.1"/>
    <property type="molecule type" value="Genomic_DNA"/>
</dbReference>
<dbReference type="GO" id="GO:0003700">
    <property type="term" value="F:DNA-binding transcription factor activity"/>
    <property type="evidence" value="ECO:0007669"/>
    <property type="project" value="InterPro"/>
</dbReference>
<keyword evidence="6" id="KW-1185">Reference proteome</keyword>
<dbReference type="Proteomes" id="UP000289708">
    <property type="component" value="Unassembled WGS sequence"/>
</dbReference>
<dbReference type="SUPFAM" id="SSF46785">
    <property type="entry name" value="Winged helix' DNA-binding domain"/>
    <property type="match status" value="1"/>
</dbReference>
<evidence type="ECO:0000256" key="2">
    <source>
        <dbReference type="ARBA" id="ARBA00023125"/>
    </source>
</evidence>
<dbReference type="CDD" id="cd07377">
    <property type="entry name" value="WHTH_GntR"/>
    <property type="match status" value="1"/>
</dbReference>